<dbReference type="AlphaFoldDB" id="A0A432WM19"/>
<dbReference type="SUPFAM" id="SSF101790">
    <property type="entry name" value="Aminomethyltransferase beta-barrel domain"/>
    <property type="match status" value="1"/>
</dbReference>
<protein>
    <recommendedName>
        <fullName evidence="2">tRNA-modifying protein YgfZ-like beta-barrel domain-containing protein</fullName>
    </recommendedName>
</protein>
<dbReference type="Gene3D" id="2.40.30.160">
    <property type="match status" value="1"/>
</dbReference>
<comment type="caution">
    <text evidence="3">The sequence shown here is derived from an EMBL/GenBank/DDBJ whole genome shotgun (WGS) entry which is preliminary data.</text>
</comment>
<dbReference type="InterPro" id="IPR048451">
    <property type="entry name" value="YgfZ_barrel"/>
</dbReference>
<dbReference type="InterPro" id="IPR045179">
    <property type="entry name" value="YgfZ/GcvT"/>
</dbReference>
<organism evidence="3 4">
    <name type="scientific">Aliidiomarina soli</name>
    <dbReference type="NCBI Taxonomy" id="1928574"/>
    <lineage>
        <taxon>Bacteria</taxon>
        <taxon>Pseudomonadati</taxon>
        <taxon>Pseudomonadota</taxon>
        <taxon>Gammaproteobacteria</taxon>
        <taxon>Alteromonadales</taxon>
        <taxon>Idiomarinaceae</taxon>
        <taxon>Aliidiomarina</taxon>
    </lineage>
</organism>
<reference evidence="3 4" key="1">
    <citation type="journal article" date="2011" name="Front. Microbiol.">
        <title>Genomic signatures of strain selection and enhancement in Bacillus atrophaeus var. globigii, a historical biowarfare simulant.</title>
        <authorList>
            <person name="Gibbons H.S."/>
            <person name="Broomall S.M."/>
            <person name="McNew L.A."/>
            <person name="Daligault H."/>
            <person name="Chapman C."/>
            <person name="Bruce D."/>
            <person name="Karavis M."/>
            <person name="Krepps M."/>
            <person name="McGregor P.A."/>
            <person name="Hong C."/>
            <person name="Park K.H."/>
            <person name="Akmal A."/>
            <person name="Feldman A."/>
            <person name="Lin J.S."/>
            <person name="Chang W.E."/>
            <person name="Higgs B.W."/>
            <person name="Demirev P."/>
            <person name="Lindquist J."/>
            <person name="Liem A."/>
            <person name="Fochler E."/>
            <person name="Read T.D."/>
            <person name="Tapia R."/>
            <person name="Johnson S."/>
            <person name="Bishop-Lilly K.A."/>
            <person name="Detter C."/>
            <person name="Han C."/>
            <person name="Sozhamannan S."/>
            <person name="Rosenzweig C.N."/>
            <person name="Skowronski E.W."/>
        </authorList>
    </citation>
    <scope>NUCLEOTIDE SEQUENCE [LARGE SCALE GENOMIC DNA]</scope>
    <source>
        <strain evidence="3 4">Y4G10-17</strain>
    </source>
</reference>
<evidence type="ECO:0000313" key="3">
    <source>
        <dbReference type="EMBL" id="RUO34729.1"/>
    </source>
</evidence>
<dbReference type="GO" id="GO:0016226">
    <property type="term" value="P:iron-sulfur cluster assembly"/>
    <property type="evidence" value="ECO:0007669"/>
    <property type="project" value="TreeGrafter"/>
</dbReference>
<dbReference type="InterPro" id="IPR029043">
    <property type="entry name" value="GcvT/YgfZ_C"/>
</dbReference>
<evidence type="ECO:0000259" key="2">
    <source>
        <dbReference type="Pfam" id="PF21130"/>
    </source>
</evidence>
<proteinExistence type="predicted"/>
<dbReference type="Proteomes" id="UP000287823">
    <property type="component" value="Unassembled WGS sequence"/>
</dbReference>
<keyword evidence="4" id="KW-1185">Reference proteome</keyword>
<dbReference type="Pfam" id="PF21130">
    <property type="entry name" value="YgfZ_barrel"/>
    <property type="match status" value="1"/>
</dbReference>
<dbReference type="NCBIfam" id="TIGR03317">
    <property type="entry name" value="ygfZ_signature"/>
    <property type="match status" value="1"/>
</dbReference>
<feature type="domain" description="tRNA-modifying protein YgfZ-like beta-barrel" evidence="2">
    <location>
        <begin position="257"/>
        <end position="324"/>
    </location>
</feature>
<feature type="compositionally biased region" description="Basic and acidic residues" evidence="1">
    <location>
        <begin position="324"/>
        <end position="337"/>
    </location>
</feature>
<accession>A0A432WM19</accession>
<evidence type="ECO:0000256" key="1">
    <source>
        <dbReference type="SAM" id="MobiDB-lite"/>
    </source>
</evidence>
<feature type="region of interest" description="Disordered" evidence="1">
    <location>
        <begin position="324"/>
        <end position="343"/>
    </location>
</feature>
<dbReference type="InterPro" id="IPR017703">
    <property type="entry name" value="YgfZ/GCV_T_CS"/>
</dbReference>
<dbReference type="PANTHER" id="PTHR22602">
    <property type="entry name" value="TRANSFERASE CAF17, MITOCHONDRIAL-RELATED"/>
    <property type="match status" value="1"/>
</dbReference>
<dbReference type="PANTHER" id="PTHR22602:SF0">
    <property type="entry name" value="TRANSFERASE CAF17, MITOCHONDRIAL-RELATED"/>
    <property type="match status" value="1"/>
</dbReference>
<dbReference type="EMBL" id="PIPO01000001">
    <property type="protein sequence ID" value="RUO34729.1"/>
    <property type="molecule type" value="Genomic_DNA"/>
</dbReference>
<dbReference type="SUPFAM" id="SSF103025">
    <property type="entry name" value="Folate-binding domain"/>
    <property type="match status" value="1"/>
</dbReference>
<gene>
    <name evidence="3" type="ORF">CWE14_01640</name>
</gene>
<name>A0A432WM19_9GAMM</name>
<dbReference type="Gene3D" id="3.30.70.1400">
    <property type="entry name" value="Aminomethyltransferase beta-barrel domains"/>
    <property type="match status" value="1"/>
</dbReference>
<sequence>MGKISPAACNSDFCPKLELYTQYRCASVRDITYIQAVSLTLTQGNYNAMQSYLVSQLAVVVASGADAESFLQGQLTADVQKLPPEQWSYAGHCDAKGKLLAVMRLWRSGGNFYLLMPRASIEHSLGQLKKFSVFSKVELAEQSGEFEVELSPVSSPLFALETADDAHFSLGLGDAQLRIRPVSIDTDDDATTDELEIDDEAWLRYEIEHGIACLTDATVQQFVPQMVGLDRLAGINYKKGCYIGQETIARMHYLGQNKRAARYLVGSADKIPAAGADLERSLGESWRRAGAVLNAVRYDSGEVAVLAVLPADLENDATLRIKGDEASRLTPRPKFDNQEISNE</sequence>
<evidence type="ECO:0000313" key="4">
    <source>
        <dbReference type="Proteomes" id="UP000287823"/>
    </source>
</evidence>